<keyword evidence="3" id="KW-1185">Reference proteome</keyword>
<evidence type="ECO:0000313" key="2">
    <source>
        <dbReference type="EMBL" id="PZX34683.1"/>
    </source>
</evidence>
<name>A0A2W7PGY6_9BURK</name>
<dbReference type="AlphaFoldDB" id="A0A2W7PGY6"/>
<reference evidence="2" key="1">
    <citation type="submission" date="2018-06" db="EMBL/GenBank/DDBJ databases">
        <title>Genomic Encyclopedia of Type Strains, Phase IV (KMG-V): Genome sequencing to study the core and pangenomes of soil and plant-associated prokaryotes.</title>
        <authorList>
            <person name="Whitman W."/>
        </authorList>
    </citation>
    <scope>NUCLEOTIDE SEQUENCE [LARGE SCALE GENOMIC DNA]</scope>
    <source>
        <strain evidence="2">MLR2-44</strain>
    </source>
</reference>
<evidence type="ECO:0000313" key="3">
    <source>
        <dbReference type="Proteomes" id="UP000249638"/>
    </source>
</evidence>
<dbReference type="Proteomes" id="UP000249638">
    <property type="component" value="Unassembled WGS sequence"/>
</dbReference>
<feature type="chain" id="PRO_5016055487" evidence="1">
    <location>
        <begin position="24"/>
        <end position="39"/>
    </location>
</feature>
<protein>
    <submittedName>
        <fullName evidence="2">Uncharacterized protein</fullName>
    </submittedName>
</protein>
<dbReference type="EMBL" id="QKZN01000001">
    <property type="protein sequence ID" value="PZX34683.1"/>
    <property type="molecule type" value="Genomic_DNA"/>
</dbReference>
<gene>
    <name evidence="2" type="ORF">C7416_101970</name>
</gene>
<accession>A0A2W7PGY6</accession>
<evidence type="ECO:0000256" key="1">
    <source>
        <dbReference type="SAM" id="SignalP"/>
    </source>
</evidence>
<feature type="signal peptide" evidence="1">
    <location>
        <begin position="1"/>
        <end position="23"/>
    </location>
</feature>
<comment type="caution">
    <text evidence="2">The sequence shown here is derived from an EMBL/GenBank/DDBJ whole genome shotgun (WGS) entry which is preliminary data.</text>
</comment>
<proteinExistence type="predicted"/>
<organism evidence="2 3">
    <name type="scientific">Cupriavidus phytorum</name>
    <dbReference type="NCBI Taxonomy" id="3024399"/>
    <lineage>
        <taxon>Bacteria</taxon>
        <taxon>Pseudomonadati</taxon>
        <taxon>Pseudomonadota</taxon>
        <taxon>Betaproteobacteria</taxon>
        <taxon>Burkholderiales</taxon>
        <taxon>Burkholderiaceae</taxon>
        <taxon>Cupriavidus</taxon>
    </lineage>
</organism>
<keyword evidence="1" id="KW-0732">Signal</keyword>
<sequence length="39" mass="3943">MKRLLALGMALAAMAGAITQAHAAAGVPGEGRVLFQYGE</sequence>